<keyword evidence="2" id="KW-1185">Reference proteome</keyword>
<dbReference type="Proteomes" id="UP000002572">
    <property type="component" value="Chromosome"/>
</dbReference>
<protein>
    <submittedName>
        <fullName evidence="1">Uncharacterized protein</fullName>
    </submittedName>
</protein>
<dbReference type="STRING" id="653733.Selin_0604"/>
<sequence length="179" mass="19515">MKKPQWAYGVNLVAARSRKARSRPWALVSGALVLLGLLLGDPLWERWHLQRQLNAIDASPLPVSAMAREELPAVFSGDATLVEGQELFATGMVMGVAGLQWLLETFVGQMEGVAVREIVQSEPSLLRVQVQAEDMRSLTEYLSVLGERRGVLGVDMVSVQQRGGVTLASVHVELGGEVR</sequence>
<dbReference type="HOGENOM" id="CLU_1501189_0_0_0"/>
<accession>E6W120</accession>
<name>E6W120_DESIS</name>
<dbReference type="EMBL" id="CP002432">
    <property type="protein sequence ID" value="ADU65352.1"/>
    <property type="molecule type" value="Genomic_DNA"/>
</dbReference>
<dbReference type="RefSeq" id="WP_013505240.1">
    <property type="nucleotide sequence ID" value="NC_014836.1"/>
</dbReference>
<proteinExistence type="predicted"/>
<reference evidence="1 2" key="1">
    <citation type="submission" date="2010-12" db="EMBL/GenBank/DDBJ databases">
        <title>Complete sequence of Desulfurispirillum indicum S5.</title>
        <authorList>
            <consortium name="US DOE Joint Genome Institute"/>
            <person name="Lucas S."/>
            <person name="Copeland A."/>
            <person name="Lapidus A."/>
            <person name="Cheng J.-F."/>
            <person name="Goodwin L."/>
            <person name="Pitluck S."/>
            <person name="Chertkov O."/>
            <person name="Held B."/>
            <person name="Detter J.C."/>
            <person name="Han C."/>
            <person name="Tapia R."/>
            <person name="Land M."/>
            <person name="Hauser L."/>
            <person name="Kyrpides N."/>
            <person name="Ivanova N."/>
            <person name="Mikhailova N."/>
            <person name="Haggblom M."/>
            <person name="Rauschenbach I."/>
            <person name="Bini E."/>
            <person name="Woyke T."/>
        </authorList>
    </citation>
    <scope>NUCLEOTIDE SEQUENCE [LARGE SCALE GENOMIC DNA]</scope>
    <source>
        <strain evidence="2">ATCC BAA-1389 / DSM 22839 / S5</strain>
    </source>
</reference>
<dbReference type="InParanoid" id="E6W120"/>
<organism evidence="1 2">
    <name type="scientific">Desulfurispirillum indicum (strain ATCC BAA-1389 / DSM 22839 / S5)</name>
    <dbReference type="NCBI Taxonomy" id="653733"/>
    <lineage>
        <taxon>Bacteria</taxon>
        <taxon>Pseudomonadati</taxon>
        <taxon>Chrysiogenota</taxon>
        <taxon>Chrysiogenia</taxon>
        <taxon>Chrysiogenales</taxon>
        <taxon>Chrysiogenaceae</taxon>
        <taxon>Desulfurispirillum</taxon>
    </lineage>
</organism>
<gene>
    <name evidence="1" type="ordered locus">Selin_0604</name>
</gene>
<evidence type="ECO:0000313" key="1">
    <source>
        <dbReference type="EMBL" id="ADU65352.1"/>
    </source>
</evidence>
<dbReference type="KEGG" id="din:Selin_0604"/>
<dbReference type="AlphaFoldDB" id="E6W120"/>
<evidence type="ECO:0000313" key="2">
    <source>
        <dbReference type="Proteomes" id="UP000002572"/>
    </source>
</evidence>